<proteinExistence type="predicted"/>
<keyword evidence="1" id="KW-1133">Transmembrane helix</keyword>
<keyword evidence="1" id="KW-0472">Membrane</keyword>
<reference evidence="2" key="2">
    <citation type="journal article" date="2015" name="Fish Shellfish Immunol.">
        <title>Early steps in the European eel (Anguilla anguilla)-Vibrio vulnificus interaction in the gills: Role of the RtxA13 toxin.</title>
        <authorList>
            <person name="Callol A."/>
            <person name="Pajuelo D."/>
            <person name="Ebbesson L."/>
            <person name="Teles M."/>
            <person name="MacKenzie S."/>
            <person name="Amaro C."/>
        </authorList>
    </citation>
    <scope>NUCLEOTIDE SEQUENCE</scope>
</reference>
<dbReference type="EMBL" id="GBXM01033893">
    <property type="protein sequence ID" value="JAH74684.1"/>
    <property type="molecule type" value="Transcribed_RNA"/>
</dbReference>
<protein>
    <submittedName>
        <fullName evidence="2">Uncharacterized protein</fullName>
    </submittedName>
</protein>
<sequence length="29" mass="3453">MYLCILIVMLNYFILPSACIFIRQYSPLN</sequence>
<dbReference type="AlphaFoldDB" id="A0A0E9V991"/>
<feature type="transmembrane region" description="Helical" evidence="1">
    <location>
        <begin position="6"/>
        <end position="25"/>
    </location>
</feature>
<reference evidence="2" key="1">
    <citation type="submission" date="2014-11" db="EMBL/GenBank/DDBJ databases">
        <authorList>
            <person name="Amaro Gonzalez C."/>
        </authorList>
    </citation>
    <scope>NUCLEOTIDE SEQUENCE</scope>
</reference>
<name>A0A0E9V991_ANGAN</name>
<organism evidence="2">
    <name type="scientific">Anguilla anguilla</name>
    <name type="common">European freshwater eel</name>
    <name type="synonym">Muraena anguilla</name>
    <dbReference type="NCBI Taxonomy" id="7936"/>
    <lineage>
        <taxon>Eukaryota</taxon>
        <taxon>Metazoa</taxon>
        <taxon>Chordata</taxon>
        <taxon>Craniata</taxon>
        <taxon>Vertebrata</taxon>
        <taxon>Euteleostomi</taxon>
        <taxon>Actinopterygii</taxon>
        <taxon>Neopterygii</taxon>
        <taxon>Teleostei</taxon>
        <taxon>Anguilliformes</taxon>
        <taxon>Anguillidae</taxon>
        <taxon>Anguilla</taxon>
    </lineage>
</organism>
<keyword evidence="1" id="KW-0812">Transmembrane</keyword>
<accession>A0A0E9V991</accession>
<evidence type="ECO:0000256" key="1">
    <source>
        <dbReference type="SAM" id="Phobius"/>
    </source>
</evidence>
<evidence type="ECO:0000313" key="2">
    <source>
        <dbReference type="EMBL" id="JAH74684.1"/>
    </source>
</evidence>